<dbReference type="InParanoid" id="F4RA55"/>
<evidence type="ECO:0000256" key="3">
    <source>
        <dbReference type="ARBA" id="ARBA00022692"/>
    </source>
</evidence>
<feature type="transmembrane region" description="Helical" evidence="6">
    <location>
        <begin position="169"/>
        <end position="198"/>
    </location>
</feature>
<feature type="transmembrane region" description="Helical" evidence="6">
    <location>
        <begin position="355"/>
        <end position="378"/>
    </location>
</feature>
<evidence type="ECO:0000259" key="7">
    <source>
        <dbReference type="PROSITE" id="PS50850"/>
    </source>
</evidence>
<feature type="transmembrane region" description="Helical" evidence="6">
    <location>
        <begin position="245"/>
        <end position="269"/>
    </location>
</feature>
<keyword evidence="5 6" id="KW-0472">Membrane</keyword>
<reference evidence="9" key="1">
    <citation type="journal article" date="2011" name="Proc. Natl. Acad. Sci. U.S.A.">
        <title>Obligate biotrophy features unraveled by the genomic analysis of rust fungi.</title>
        <authorList>
            <person name="Duplessis S."/>
            <person name="Cuomo C.A."/>
            <person name="Lin Y.-C."/>
            <person name="Aerts A."/>
            <person name="Tisserant E."/>
            <person name="Veneault-Fourrey C."/>
            <person name="Joly D.L."/>
            <person name="Hacquard S."/>
            <person name="Amselem J."/>
            <person name="Cantarel B.L."/>
            <person name="Chiu R."/>
            <person name="Coutinho P.M."/>
            <person name="Feau N."/>
            <person name="Field M."/>
            <person name="Frey P."/>
            <person name="Gelhaye E."/>
            <person name="Goldberg J."/>
            <person name="Grabherr M.G."/>
            <person name="Kodira C.D."/>
            <person name="Kohler A."/>
            <person name="Kuees U."/>
            <person name="Lindquist E.A."/>
            <person name="Lucas S.M."/>
            <person name="Mago R."/>
            <person name="Mauceli E."/>
            <person name="Morin E."/>
            <person name="Murat C."/>
            <person name="Pangilinan J.L."/>
            <person name="Park R."/>
            <person name="Pearson M."/>
            <person name="Quesneville H."/>
            <person name="Rouhier N."/>
            <person name="Sakthikumar S."/>
            <person name="Salamov A.A."/>
            <person name="Schmutz J."/>
            <person name="Selles B."/>
            <person name="Shapiro H."/>
            <person name="Tanguay P."/>
            <person name="Tuskan G.A."/>
            <person name="Henrissat B."/>
            <person name="Van de Peer Y."/>
            <person name="Rouze P."/>
            <person name="Ellis J.G."/>
            <person name="Dodds P.N."/>
            <person name="Schein J.E."/>
            <person name="Zhong S."/>
            <person name="Hamelin R.C."/>
            <person name="Grigoriev I.V."/>
            <person name="Szabo L.J."/>
            <person name="Martin F."/>
        </authorList>
    </citation>
    <scope>NUCLEOTIDE SEQUENCE [LARGE SCALE GENOMIC DNA]</scope>
    <source>
        <strain evidence="9">98AG31 / pathotype 3-4-7</strain>
    </source>
</reference>
<accession>F4RA55</accession>
<sequence>MTDETHDRQGQNDIPKKSKYQPKGLALVFACGTALFSDGYQNGVIGTVNTLIKRIYADDIGADELARYSTTFSSVGFAGIVLGMLIFGVLSDRWGRKGGMMTATLIVFVFACLSSGAYGAGGSTISMLQALSAYRFFGGIGIGAEYPSGSVAAAENTEQKDVPTKAQNAIFALATNCMIDVGFVVSAFVPLVLLWIFGEDHLRVIWRMSLGLGAIPPLLVLLWRMNMAEPESFQKYSMKRIPLKAYPWALLFRNFGVQWLGLCLGWFIYDFITYPFGIYGSTVVDTITGKHAALTTVLGWNVVINLFNIPGTLIGALLVDKLKPKNMMVICLVLQATFGFFMSGFYLFFMEHIGGFAVMYGLFLSFGEAGPGNCLGMLAAKSSPSSIRGIFYGTAAAVGKIGAFVGTWAFPALIKAFPAGPSQETGPFWVGSGLAILSAIVIWFTVDEIGPNKMSEIDAKFYAALQAQGFDINQMGIKPNELESPVEKLDIPIKEDY</sequence>
<dbReference type="InterPro" id="IPR011701">
    <property type="entry name" value="MFS"/>
</dbReference>
<dbReference type="FunCoup" id="F4RA55">
    <property type="interactions" value="27"/>
</dbReference>
<feature type="transmembrane region" description="Helical" evidence="6">
    <location>
        <begin position="204"/>
        <end position="224"/>
    </location>
</feature>
<dbReference type="eggNOG" id="KOG0252">
    <property type="taxonomic scope" value="Eukaryota"/>
</dbReference>
<dbReference type="OrthoDB" id="2261376at2759"/>
<dbReference type="VEuPathDB" id="FungiDB:MELLADRAFT_42088"/>
<feature type="transmembrane region" description="Helical" evidence="6">
    <location>
        <begin position="426"/>
        <end position="446"/>
    </location>
</feature>
<dbReference type="SUPFAM" id="SSF103473">
    <property type="entry name" value="MFS general substrate transporter"/>
    <property type="match status" value="1"/>
</dbReference>
<dbReference type="FunFam" id="1.20.1250.20:FF:000140">
    <property type="entry name" value="Putative MFS phospholipid transporter"/>
    <property type="match status" value="1"/>
</dbReference>
<evidence type="ECO:0000256" key="1">
    <source>
        <dbReference type="ARBA" id="ARBA00004141"/>
    </source>
</evidence>
<gene>
    <name evidence="8" type="ORF">MELLADRAFT_42088</name>
</gene>
<feature type="transmembrane region" description="Helical" evidence="6">
    <location>
        <begin position="71"/>
        <end position="90"/>
    </location>
</feature>
<dbReference type="Gene3D" id="1.20.1250.20">
    <property type="entry name" value="MFS general substrate transporter like domains"/>
    <property type="match status" value="1"/>
</dbReference>
<dbReference type="GO" id="GO:0005886">
    <property type="term" value="C:plasma membrane"/>
    <property type="evidence" value="ECO:0007669"/>
    <property type="project" value="TreeGrafter"/>
</dbReference>
<dbReference type="PROSITE" id="PS50850">
    <property type="entry name" value="MFS"/>
    <property type="match status" value="1"/>
</dbReference>
<proteinExistence type="predicted"/>
<dbReference type="GO" id="GO:0046943">
    <property type="term" value="F:carboxylic acid transmembrane transporter activity"/>
    <property type="evidence" value="ECO:0007669"/>
    <property type="project" value="TreeGrafter"/>
</dbReference>
<keyword evidence="3 6" id="KW-0812">Transmembrane</keyword>
<name>F4RA55_MELLP</name>
<dbReference type="PANTHER" id="PTHR23508:SF10">
    <property type="entry name" value="CARBOXYLIC ACID TRANSPORTER PROTEIN HOMOLOG"/>
    <property type="match status" value="1"/>
</dbReference>
<keyword evidence="4 6" id="KW-1133">Transmembrane helix</keyword>
<feature type="domain" description="Major facilitator superfamily (MFS) profile" evidence="7">
    <location>
        <begin position="27"/>
        <end position="450"/>
    </location>
</feature>
<feature type="transmembrane region" description="Helical" evidence="6">
    <location>
        <begin position="390"/>
        <end position="414"/>
    </location>
</feature>
<evidence type="ECO:0000256" key="6">
    <source>
        <dbReference type="SAM" id="Phobius"/>
    </source>
</evidence>
<dbReference type="InterPro" id="IPR020846">
    <property type="entry name" value="MFS_dom"/>
</dbReference>
<dbReference type="Proteomes" id="UP000001072">
    <property type="component" value="Unassembled WGS sequence"/>
</dbReference>
<evidence type="ECO:0000256" key="4">
    <source>
        <dbReference type="ARBA" id="ARBA00022989"/>
    </source>
</evidence>
<dbReference type="RefSeq" id="XP_007405892.1">
    <property type="nucleotide sequence ID" value="XM_007405830.1"/>
</dbReference>
<keyword evidence="9" id="KW-1185">Reference proteome</keyword>
<feature type="transmembrane region" description="Helical" evidence="6">
    <location>
        <begin position="298"/>
        <end position="319"/>
    </location>
</feature>
<dbReference type="PANTHER" id="PTHR23508">
    <property type="entry name" value="CARBOXYLIC ACID TRANSPORTER PROTEIN HOMOLOG"/>
    <property type="match status" value="1"/>
</dbReference>
<evidence type="ECO:0000313" key="9">
    <source>
        <dbReference type="Proteomes" id="UP000001072"/>
    </source>
</evidence>
<dbReference type="AlphaFoldDB" id="F4RA55"/>
<evidence type="ECO:0000256" key="2">
    <source>
        <dbReference type="ARBA" id="ARBA00022448"/>
    </source>
</evidence>
<keyword evidence="2" id="KW-0813">Transport</keyword>
<dbReference type="STRING" id="747676.F4RA55"/>
<dbReference type="KEGG" id="mlr:MELLADRAFT_42088"/>
<dbReference type="HOGENOM" id="CLU_001265_46_12_1"/>
<dbReference type="InterPro" id="IPR036259">
    <property type="entry name" value="MFS_trans_sf"/>
</dbReference>
<protein>
    <recommendedName>
        <fullName evidence="7">Major facilitator superfamily (MFS) profile domain-containing protein</fullName>
    </recommendedName>
</protein>
<organism evidence="9">
    <name type="scientific">Melampsora larici-populina (strain 98AG31 / pathotype 3-4-7)</name>
    <name type="common">Poplar leaf rust fungus</name>
    <dbReference type="NCBI Taxonomy" id="747676"/>
    <lineage>
        <taxon>Eukaryota</taxon>
        <taxon>Fungi</taxon>
        <taxon>Dikarya</taxon>
        <taxon>Basidiomycota</taxon>
        <taxon>Pucciniomycotina</taxon>
        <taxon>Pucciniomycetes</taxon>
        <taxon>Pucciniales</taxon>
        <taxon>Melampsoraceae</taxon>
        <taxon>Melampsora</taxon>
    </lineage>
</organism>
<dbReference type="GeneID" id="18928028"/>
<dbReference type="Pfam" id="PF07690">
    <property type="entry name" value="MFS_1"/>
    <property type="match status" value="1"/>
</dbReference>
<comment type="subcellular location">
    <subcellularLocation>
        <location evidence="1">Membrane</location>
        <topology evidence="1">Multi-pass membrane protein</topology>
    </subcellularLocation>
</comment>
<evidence type="ECO:0000256" key="5">
    <source>
        <dbReference type="ARBA" id="ARBA00023136"/>
    </source>
</evidence>
<feature type="transmembrane region" description="Helical" evidence="6">
    <location>
        <begin position="102"/>
        <end position="121"/>
    </location>
</feature>
<feature type="transmembrane region" description="Helical" evidence="6">
    <location>
        <begin position="326"/>
        <end position="349"/>
    </location>
</feature>
<dbReference type="EMBL" id="GL883094">
    <property type="protein sequence ID" value="EGG10422.1"/>
    <property type="molecule type" value="Genomic_DNA"/>
</dbReference>
<evidence type="ECO:0000313" key="8">
    <source>
        <dbReference type="EMBL" id="EGG10422.1"/>
    </source>
</evidence>